<reference evidence="3 4" key="1">
    <citation type="submission" date="2017-09" db="EMBL/GenBank/DDBJ databases">
        <authorList>
            <consortium name="International Durum Wheat Genome Sequencing Consortium (IDWGSC)"/>
            <person name="Milanesi L."/>
        </authorList>
    </citation>
    <scope>NUCLEOTIDE SEQUENCE [LARGE SCALE GENOMIC DNA]</scope>
    <source>
        <strain evidence="4">cv. Svevo</strain>
    </source>
</reference>
<dbReference type="GO" id="GO:0016747">
    <property type="term" value="F:acyltransferase activity, transferring groups other than amino-acyl groups"/>
    <property type="evidence" value="ECO:0007669"/>
    <property type="project" value="TreeGrafter"/>
</dbReference>
<dbReference type="Gene3D" id="3.40.50.1820">
    <property type="entry name" value="alpha/beta hydrolase"/>
    <property type="match status" value="1"/>
</dbReference>
<dbReference type="Gramene" id="TRITD2Av1G242960.7">
    <property type="protein sequence ID" value="TRITD2Av1G242960.7"/>
    <property type="gene ID" value="TRITD2Av1G242960"/>
</dbReference>
<keyword evidence="4" id="KW-1185">Reference proteome</keyword>
<comment type="similarity">
    <text evidence="1">Belongs to the peptidase S10 family.</text>
</comment>
<gene>
    <name evidence="3" type="ORF">TRITD_2Av1G242960</name>
</gene>
<dbReference type="GO" id="GO:0004185">
    <property type="term" value="F:serine-type carboxypeptidase activity"/>
    <property type="evidence" value="ECO:0007669"/>
    <property type="project" value="InterPro"/>
</dbReference>
<protein>
    <recommendedName>
        <fullName evidence="5">Serine carboxypeptidase-like 19</fullName>
    </recommendedName>
</protein>
<dbReference type="AlphaFoldDB" id="A0A9R1P236"/>
<evidence type="ECO:0000313" key="3">
    <source>
        <dbReference type="EMBL" id="VAH35413.1"/>
    </source>
</evidence>
<accession>A0A9R1P236</accession>
<dbReference type="InterPro" id="IPR029058">
    <property type="entry name" value="AB_hydrolase_fold"/>
</dbReference>
<dbReference type="Gene3D" id="3.40.50.12670">
    <property type="match status" value="1"/>
</dbReference>
<dbReference type="SUPFAM" id="SSF53474">
    <property type="entry name" value="alpha/beta-Hydrolases"/>
    <property type="match status" value="2"/>
</dbReference>
<evidence type="ECO:0000256" key="1">
    <source>
        <dbReference type="ARBA" id="ARBA00009431"/>
    </source>
</evidence>
<dbReference type="EMBL" id="LT934113">
    <property type="protein sequence ID" value="VAH35413.1"/>
    <property type="molecule type" value="Genomic_DNA"/>
</dbReference>
<dbReference type="Pfam" id="PF00450">
    <property type="entry name" value="Peptidase_S10"/>
    <property type="match status" value="2"/>
</dbReference>
<dbReference type="GO" id="GO:0006508">
    <property type="term" value="P:proteolysis"/>
    <property type="evidence" value="ECO:0007669"/>
    <property type="project" value="InterPro"/>
</dbReference>
<evidence type="ECO:0000313" key="4">
    <source>
        <dbReference type="Proteomes" id="UP000324705"/>
    </source>
</evidence>
<feature type="chain" id="PRO_5040199732" description="Serine carboxypeptidase-like 19" evidence="2">
    <location>
        <begin position="19"/>
        <end position="550"/>
    </location>
</feature>
<keyword evidence="2" id="KW-0732">Signal</keyword>
<dbReference type="Proteomes" id="UP000324705">
    <property type="component" value="Chromosome 2A"/>
</dbReference>
<feature type="signal peptide" evidence="2">
    <location>
        <begin position="1"/>
        <end position="18"/>
    </location>
</feature>
<sequence>MDGLLLLCFFLWTVVTTGQFAVAGAASSSKVVTSLPGLPGRLPFHLETGYVEVDEENGAELFYYFVESEAGAEDAPFLLWLTGGDRCSVLSGLTLEIGPFQFVPEPYNGTVPRLRINPYSWTKVANILFVDTPVGAGFSFSRRPEGYDVGEVSTSLQLHELLLKWFTGHPKFLTNPLYLGGDSLAGHLVPFIAQKISEDEVQTVWSLKDHVNDETPLSVERRLREDHTILHTHPDGIEAGRSPILNLKVEESDPKRAGPMSFSRSRRTGYLVGNPMTGEIIDESSKVSYAHGVGIIPDQLYETILKHCQGEDYRKPTNTPCAQALGTFNNLRSEVMTAQILLDDCYLVSPGPGTQTDKSASAIRKILSEETVIVTGRRVKHPPPRVPIGCYSYTSYLSYFWANHALTRDALGIKDGTVDEWVRCHDGDLPYAVDIGSSIKYHRNVTVNGYRALVYRYGDHDAIVPHLGTQAWKLQNTPNSSSGTYTLSVFTFLSSYTLQSSPSRMLTSSCPPSLPGAVTNHKNHPPSMRLTTTEGDLGYSKIYSDKGLSN</sequence>
<dbReference type="GO" id="GO:0019748">
    <property type="term" value="P:secondary metabolic process"/>
    <property type="evidence" value="ECO:0007669"/>
    <property type="project" value="TreeGrafter"/>
</dbReference>
<dbReference type="PANTHER" id="PTHR11802:SF278">
    <property type="entry name" value="GENOME ASSEMBLY, CHROMOSOME: II"/>
    <property type="match status" value="1"/>
</dbReference>
<name>A0A9R1P236_TRITD</name>
<proteinExistence type="inferred from homology"/>
<dbReference type="InterPro" id="IPR001563">
    <property type="entry name" value="Peptidase_S10"/>
</dbReference>
<organism evidence="3 4">
    <name type="scientific">Triticum turgidum subsp. durum</name>
    <name type="common">Durum wheat</name>
    <name type="synonym">Triticum durum</name>
    <dbReference type="NCBI Taxonomy" id="4567"/>
    <lineage>
        <taxon>Eukaryota</taxon>
        <taxon>Viridiplantae</taxon>
        <taxon>Streptophyta</taxon>
        <taxon>Embryophyta</taxon>
        <taxon>Tracheophyta</taxon>
        <taxon>Spermatophyta</taxon>
        <taxon>Magnoliopsida</taxon>
        <taxon>Liliopsida</taxon>
        <taxon>Poales</taxon>
        <taxon>Poaceae</taxon>
        <taxon>BOP clade</taxon>
        <taxon>Pooideae</taxon>
        <taxon>Triticodae</taxon>
        <taxon>Triticeae</taxon>
        <taxon>Triticinae</taxon>
        <taxon>Triticum</taxon>
    </lineage>
</organism>
<evidence type="ECO:0008006" key="5">
    <source>
        <dbReference type="Google" id="ProtNLM"/>
    </source>
</evidence>
<evidence type="ECO:0000256" key="2">
    <source>
        <dbReference type="SAM" id="SignalP"/>
    </source>
</evidence>
<dbReference type="PRINTS" id="PR00724">
    <property type="entry name" value="CRBOXYPTASEC"/>
</dbReference>
<dbReference type="PANTHER" id="PTHR11802">
    <property type="entry name" value="SERINE PROTEASE FAMILY S10 SERINE CARBOXYPEPTIDASE"/>
    <property type="match status" value="1"/>
</dbReference>